<feature type="compositionally biased region" description="Polar residues" evidence="1">
    <location>
        <begin position="27"/>
        <end position="37"/>
    </location>
</feature>
<sequence length="177" mass="18605">MGCAGSKSVAARSSLSASGLGAAYGSNQGQEAGNSRSGGMIRHDALSPRGGHASGASRSALRAALPSPPRNHPSGIGLQDGSYVLKNGRVFPSVNTLPPAERAAFLKKHDPCSQLKLNDDSVFFRVTERQWVQDGTLSGHPQSGARIRNHFAIAENPYMPGSFKPAEMDAMHLPDLS</sequence>
<evidence type="ECO:0000313" key="3">
    <source>
        <dbReference type="Proteomes" id="UP000002596"/>
    </source>
</evidence>
<dbReference type="SUPFAM" id="SSF56399">
    <property type="entry name" value="ADP-ribosylation"/>
    <property type="match status" value="1"/>
</dbReference>
<reference evidence="2 3" key="1">
    <citation type="submission" date="2006-12" db="EMBL/GenBank/DDBJ databases">
        <title>Complete sequence of Acidovorax avenae subsp. citrulli AAC00-1.</title>
        <authorList>
            <consortium name="US DOE Joint Genome Institute"/>
            <person name="Copeland A."/>
            <person name="Lucas S."/>
            <person name="Lapidus A."/>
            <person name="Barry K."/>
            <person name="Detter J.C."/>
            <person name="Glavina del Rio T."/>
            <person name="Dalin E."/>
            <person name="Tice H."/>
            <person name="Pitluck S."/>
            <person name="Kiss H."/>
            <person name="Brettin T."/>
            <person name="Bruce D."/>
            <person name="Han C."/>
            <person name="Tapia R."/>
            <person name="Gilna P."/>
            <person name="Schmutz J."/>
            <person name="Larimer F."/>
            <person name="Land M."/>
            <person name="Hauser L."/>
            <person name="Kyrpides N."/>
            <person name="Kim E."/>
            <person name="Stahl D."/>
            <person name="Richardson P."/>
        </authorList>
    </citation>
    <scope>NUCLEOTIDE SEQUENCE [LARGE SCALE GENOMIC DNA]</scope>
    <source>
        <strain evidence="2 3">AAC00-1</strain>
    </source>
</reference>
<feature type="region of interest" description="Disordered" evidence="1">
    <location>
        <begin position="20"/>
        <end position="80"/>
    </location>
</feature>
<dbReference type="AlphaFoldDB" id="A1TRM9"/>
<dbReference type="HOGENOM" id="CLU_1514715_0_0_4"/>
<dbReference type="EMBL" id="CP000512">
    <property type="protein sequence ID" value="ABM33617.1"/>
    <property type="molecule type" value="Genomic_DNA"/>
</dbReference>
<protein>
    <submittedName>
        <fullName evidence="2">Uncharacterized protein</fullName>
    </submittedName>
</protein>
<dbReference type="Proteomes" id="UP000002596">
    <property type="component" value="Chromosome"/>
</dbReference>
<dbReference type="Pfam" id="PF09143">
    <property type="entry name" value="AvrPphF-ORF-2"/>
    <property type="match status" value="1"/>
</dbReference>
<dbReference type="OrthoDB" id="6428242at2"/>
<dbReference type="InterPro" id="IPR015226">
    <property type="entry name" value="T3_effector_HopF2"/>
</dbReference>
<gene>
    <name evidence="2" type="ordered locus">Aave_3051</name>
</gene>
<name>A1TRM9_PARC0</name>
<feature type="compositionally biased region" description="Low complexity" evidence="1">
    <location>
        <begin position="47"/>
        <end position="65"/>
    </location>
</feature>
<proteinExistence type="predicted"/>
<accession>A1TRM9</accession>
<evidence type="ECO:0000256" key="1">
    <source>
        <dbReference type="SAM" id="MobiDB-lite"/>
    </source>
</evidence>
<dbReference type="KEGG" id="aav:Aave_3051"/>
<organism evidence="2 3">
    <name type="scientific">Paracidovorax citrulli (strain AAC00-1)</name>
    <name type="common">Acidovorax citrulli</name>
    <dbReference type="NCBI Taxonomy" id="397945"/>
    <lineage>
        <taxon>Bacteria</taxon>
        <taxon>Pseudomonadati</taxon>
        <taxon>Pseudomonadota</taxon>
        <taxon>Betaproteobacteria</taxon>
        <taxon>Burkholderiales</taxon>
        <taxon>Comamonadaceae</taxon>
        <taxon>Paracidovorax</taxon>
    </lineage>
</organism>
<evidence type="ECO:0000313" key="2">
    <source>
        <dbReference type="EMBL" id="ABM33617.1"/>
    </source>
</evidence>